<dbReference type="PROSITE" id="PS00216">
    <property type="entry name" value="SUGAR_TRANSPORT_1"/>
    <property type="match status" value="1"/>
</dbReference>
<keyword evidence="2 7" id="KW-0812">Transmembrane</keyword>
<dbReference type="Pfam" id="PF00083">
    <property type="entry name" value="Sugar_tr"/>
    <property type="match status" value="1"/>
</dbReference>
<gene>
    <name evidence="9" type="primary">Tret1_23</name>
    <name evidence="9" type="ORF">Bhyg_08952</name>
</gene>
<feature type="transmembrane region" description="Helical" evidence="7">
    <location>
        <begin position="150"/>
        <end position="172"/>
    </location>
</feature>
<dbReference type="InterPro" id="IPR005829">
    <property type="entry name" value="Sugar_transporter_CS"/>
</dbReference>
<keyword evidence="6" id="KW-0813">Transport</keyword>
<dbReference type="PANTHER" id="PTHR48021">
    <property type="match status" value="1"/>
</dbReference>
<feature type="transmembrane region" description="Helical" evidence="7">
    <location>
        <begin position="397"/>
        <end position="417"/>
    </location>
</feature>
<feature type="transmembrane region" description="Helical" evidence="7">
    <location>
        <begin position="86"/>
        <end position="105"/>
    </location>
</feature>
<protein>
    <submittedName>
        <fullName evidence="9">Facilitated trehalose transporter Tret1</fullName>
    </submittedName>
</protein>
<feature type="transmembrane region" description="Helical" evidence="7">
    <location>
        <begin position="111"/>
        <end position="129"/>
    </location>
</feature>
<dbReference type="SUPFAM" id="SSF103473">
    <property type="entry name" value="MFS general substrate transporter"/>
    <property type="match status" value="1"/>
</dbReference>
<accession>A0A9Q0N5K8</accession>
<evidence type="ECO:0000256" key="1">
    <source>
        <dbReference type="ARBA" id="ARBA00004141"/>
    </source>
</evidence>
<dbReference type="InterPro" id="IPR036259">
    <property type="entry name" value="MFS_trans_sf"/>
</dbReference>
<feature type="transmembrane region" description="Helical" evidence="7">
    <location>
        <begin position="304"/>
        <end position="325"/>
    </location>
</feature>
<reference evidence="9" key="1">
    <citation type="submission" date="2022-07" db="EMBL/GenBank/DDBJ databases">
        <authorList>
            <person name="Trinca V."/>
            <person name="Uliana J.V.C."/>
            <person name="Torres T.T."/>
            <person name="Ward R.J."/>
            <person name="Monesi N."/>
        </authorList>
    </citation>
    <scope>NUCLEOTIDE SEQUENCE</scope>
    <source>
        <strain evidence="9">HSMRA1968</strain>
        <tissue evidence="9">Whole embryos</tissue>
    </source>
</reference>
<proteinExistence type="inferred from homology"/>
<dbReference type="InterPro" id="IPR003663">
    <property type="entry name" value="Sugar/inositol_transpt"/>
</dbReference>
<dbReference type="GO" id="GO:0022857">
    <property type="term" value="F:transmembrane transporter activity"/>
    <property type="evidence" value="ECO:0007669"/>
    <property type="project" value="InterPro"/>
</dbReference>
<dbReference type="PRINTS" id="PR00171">
    <property type="entry name" value="SUGRTRNSPORT"/>
</dbReference>
<name>A0A9Q0N5K8_9DIPT</name>
<feature type="transmembrane region" description="Helical" evidence="7">
    <location>
        <begin position="429"/>
        <end position="448"/>
    </location>
</feature>
<comment type="caution">
    <text evidence="9">The sequence shown here is derived from an EMBL/GenBank/DDBJ whole genome shotgun (WGS) entry which is preliminary data.</text>
</comment>
<dbReference type="NCBIfam" id="TIGR00879">
    <property type="entry name" value="SP"/>
    <property type="match status" value="1"/>
</dbReference>
<evidence type="ECO:0000256" key="5">
    <source>
        <dbReference type="ARBA" id="ARBA00023180"/>
    </source>
</evidence>
<dbReference type="PANTHER" id="PTHR48021:SF89">
    <property type="entry name" value="FI02132P-RELATED"/>
    <property type="match status" value="1"/>
</dbReference>
<comment type="subcellular location">
    <subcellularLocation>
        <location evidence="1">Membrane</location>
        <topology evidence="1">Multi-pass membrane protein</topology>
    </subcellularLocation>
</comment>
<organism evidence="9 10">
    <name type="scientific">Pseudolycoriella hygida</name>
    <dbReference type="NCBI Taxonomy" id="35572"/>
    <lineage>
        <taxon>Eukaryota</taxon>
        <taxon>Metazoa</taxon>
        <taxon>Ecdysozoa</taxon>
        <taxon>Arthropoda</taxon>
        <taxon>Hexapoda</taxon>
        <taxon>Insecta</taxon>
        <taxon>Pterygota</taxon>
        <taxon>Neoptera</taxon>
        <taxon>Endopterygota</taxon>
        <taxon>Diptera</taxon>
        <taxon>Nematocera</taxon>
        <taxon>Sciaroidea</taxon>
        <taxon>Sciaridae</taxon>
        <taxon>Pseudolycoriella</taxon>
    </lineage>
</organism>
<evidence type="ECO:0000313" key="9">
    <source>
        <dbReference type="EMBL" id="KAJ6643987.1"/>
    </source>
</evidence>
<dbReference type="InterPro" id="IPR050549">
    <property type="entry name" value="MFS_Trehalose_Transporter"/>
</dbReference>
<evidence type="ECO:0000256" key="3">
    <source>
        <dbReference type="ARBA" id="ARBA00022989"/>
    </source>
</evidence>
<feature type="transmembrane region" description="Helical" evidence="7">
    <location>
        <begin position="178"/>
        <end position="197"/>
    </location>
</feature>
<dbReference type="PROSITE" id="PS00217">
    <property type="entry name" value="SUGAR_TRANSPORT_2"/>
    <property type="match status" value="1"/>
</dbReference>
<feature type="transmembrane region" description="Helical" evidence="7">
    <location>
        <begin position="56"/>
        <end position="74"/>
    </location>
</feature>
<keyword evidence="10" id="KW-1185">Reference proteome</keyword>
<feature type="domain" description="Major facilitator superfamily (MFS) profile" evidence="8">
    <location>
        <begin position="17"/>
        <end position="452"/>
    </location>
</feature>
<keyword evidence="3 7" id="KW-1133">Transmembrane helix</keyword>
<keyword evidence="5" id="KW-0325">Glycoprotein</keyword>
<feature type="transmembrane region" description="Helical" evidence="7">
    <location>
        <begin position="332"/>
        <end position="354"/>
    </location>
</feature>
<dbReference type="FunFam" id="1.20.1250.20:FF:000249">
    <property type="entry name" value="facilitated trehalose transporter Tret1"/>
    <property type="match status" value="1"/>
</dbReference>
<keyword evidence="4 7" id="KW-0472">Membrane</keyword>
<feature type="transmembrane region" description="Helical" evidence="7">
    <location>
        <begin position="360"/>
        <end position="385"/>
    </location>
</feature>
<sequence>SFLLLIILIEIPSKILMCILINTSVLSTGMGLGFPAVTISALTNTTSDMALTESEISWFASIPALLCPVGGFICSYTLDKFGRKRTLYLVNLISITSWLILTLASTTDRDLMFAQIIAARVIIGISTGFSTGPSSVYTAEIAHPKIRGRLVVLGSCSIATGIMVIYLLGFFIPTNWRVISGIACGICMIATVLLTFIPESPNWLASKGKIEEAEKSLRLFKGLPRVGSFVNSELSDEIRFLKHQSLTRKEHKETLFKKLTRPEVYKPMGIMIGLFAFQQFCGIFIVIVYAVSFSESAGVEMDPFLCAVLIGGARLCASFGIMFILDSVGRRIPTMVSGFAMAVCMFSLTIYTKYYPDTLTWIPVTLILLFVLFSSIGLLTIPFTLLGEMYPSNARGLASGITLSAAFTMTFIVVKLYPTFVGFWGSNNLFLFFGAMSLLSMMYVYFLLPETKEVKCEL</sequence>
<feature type="transmembrane region" description="Helical" evidence="7">
    <location>
        <begin position="15"/>
        <end position="36"/>
    </location>
</feature>
<evidence type="ECO:0000256" key="6">
    <source>
        <dbReference type="RuleBase" id="RU003346"/>
    </source>
</evidence>
<dbReference type="Gene3D" id="1.20.1250.20">
    <property type="entry name" value="MFS general substrate transporter like domains"/>
    <property type="match status" value="1"/>
</dbReference>
<evidence type="ECO:0000256" key="2">
    <source>
        <dbReference type="ARBA" id="ARBA00022692"/>
    </source>
</evidence>
<dbReference type="PROSITE" id="PS50850">
    <property type="entry name" value="MFS"/>
    <property type="match status" value="1"/>
</dbReference>
<dbReference type="OrthoDB" id="6612291at2759"/>
<evidence type="ECO:0000259" key="8">
    <source>
        <dbReference type="PROSITE" id="PS50850"/>
    </source>
</evidence>
<feature type="non-terminal residue" evidence="9">
    <location>
        <position position="1"/>
    </location>
</feature>
<evidence type="ECO:0000256" key="7">
    <source>
        <dbReference type="SAM" id="Phobius"/>
    </source>
</evidence>
<dbReference type="InterPro" id="IPR020846">
    <property type="entry name" value="MFS_dom"/>
</dbReference>
<dbReference type="EMBL" id="WJQU01000002">
    <property type="protein sequence ID" value="KAJ6643987.1"/>
    <property type="molecule type" value="Genomic_DNA"/>
</dbReference>
<dbReference type="GO" id="GO:0016020">
    <property type="term" value="C:membrane"/>
    <property type="evidence" value="ECO:0007669"/>
    <property type="project" value="UniProtKB-SubCell"/>
</dbReference>
<evidence type="ECO:0000313" key="10">
    <source>
        <dbReference type="Proteomes" id="UP001151699"/>
    </source>
</evidence>
<dbReference type="InterPro" id="IPR005828">
    <property type="entry name" value="MFS_sugar_transport-like"/>
</dbReference>
<feature type="transmembrane region" description="Helical" evidence="7">
    <location>
        <begin position="268"/>
        <end position="292"/>
    </location>
</feature>
<dbReference type="Proteomes" id="UP001151699">
    <property type="component" value="Chromosome B"/>
</dbReference>
<dbReference type="AlphaFoldDB" id="A0A9Q0N5K8"/>
<evidence type="ECO:0000256" key="4">
    <source>
        <dbReference type="ARBA" id="ARBA00023136"/>
    </source>
</evidence>
<comment type="similarity">
    <text evidence="6">Belongs to the major facilitator superfamily. Sugar transporter (TC 2.A.1.1) family.</text>
</comment>